<reference evidence="2" key="1">
    <citation type="journal article" date="2019" name="Int. J. Syst. Evol. Microbiol.">
        <title>The Global Catalogue of Microorganisms (GCM) 10K type strain sequencing project: providing services to taxonomists for standard genome sequencing and annotation.</title>
        <authorList>
            <consortium name="The Broad Institute Genomics Platform"/>
            <consortium name="The Broad Institute Genome Sequencing Center for Infectious Disease"/>
            <person name="Wu L."/>
            <person name="Ma J."/>
        </authorList>
    </citation>
    <scope>NUCLEOTIDE SEQUENCE [LARGE SCALE GENOMIC DNA]</scope>
    <source>
        <strain evidence="2">JCM 19134</strain>
    </source>
</reference>
<keyword evidence="2" id="KW-1185">Reference proteome</keyword>
<protein>
    <recommendedName>
        <fullName evidence="3">Phage ABA sandwich domain-containing protein</fullName>
    </recommendedName>
</protein>
<sequence length="127" mass="14383">MNQALEYAKSINLEEIKFISMADYGQDSTQHLESLKKLIFEQDCVVNGDQYWFPYEVVELARWNCKDGHEKEFAICNIIIALSIIAGADSSNDPTYMIDTNASEYDKLTEPVRDLVLGVLIKAAKKS</sequence>
<gene>
    <name evidence="1" type="ORF">GCM10025791_38130</name>
</gene>
<evidence type="ECO:0000313" key="1">
    <source>
        <dbReference type="EMBL" id="GAA4954274.1"/>
    </source>
</evidence>
<dbReference type="EMBL" id="BAABLX010000058">
    <property type="protein sequence ID" value="GAA4954274.1"/>
    <property type="molecule type" value="Genomic_DNA"/>
</dbReference>
<dbReference type="RefSeq" id="WP_345426230.1">
    <property type="nucleotide sequence ID" value="NZ_AP031496.1"/>
</dbReference>
<proteinExistence type="predicted"/>
<dbReference type="Proteomes" id="UP001409585">
    <property type="component" value="Unassembled WGS sequence"/>
</dbReference>
<dbReference type="AlphaFoldDB" id="A0AAV3U724"/>
<accession>A0AAV3U724</accession>
<evidence type="ECO:0000313" key="2">
    <source>
        <dbReference type="Proteomes" id="UP001409585"/>
    </source>
</evidence>
<name>A0AAV3U724_9ALTE</name>
<organism evidence="1 2">
    <name type="scientific">Halioxenophilus aromaticivorans</name>
    <dbReference type="NCBI Taxonomy" id="1306992"/>
    <lineage>
        <taxon>Bacteria</taxon>
        <taxon>Pseudomonadati</taxon>
        <taxon>Pseudomonadota</taxon>
        <taxon>Gammaproteobacteria</taxon>
        <taxon>Alteromonadales</taxon>
        <taxon>Alteromonadaceae</taxon>
        <taxon>Halioxenophilus</taxon>
    </lineage>
</organism>
<comment type="caution">
    <text evidence="1">The sequence shown here is derived from an EMBL/GenBank/DDBJ whole genome shotgun (WGS) entry which is preliminary data.</text>
</comment>
<evidence type="ECO:0008006" key="3">
    <source>
        <dbReference type="Google" id="ProtNLM"/>
    </source>
</evidence>